<proteinExistence type="predicted"/>
<dbReference type="OrthoDB" id="5198785at2"/>
<evidence type="ECO:0000313" key="2">
    <source>
        <dbReference type="EMBL" id="KIC68736.1"/>
    </source>
</evidence>
<evidence type="ECO:0000256" key="1">
    <source>
        <dbReference type="SAM" id="MobiDB-lite"/>
    </source>
</evidence>
<accession>A0A0B4DPY6</accession>
<feature type="region of interest" description="Disordered" evidence="1">
    <location>
        <begin position="254"/>
        <end position="282"/>
    </location>
</feature>
<organism evidence="2 3">
    <name type="scientific">Pseudarthrobacter phenanthrenivorans</name>
    <name type="common">Arthrobacter phenanthrenivorans</name>
    <dbReference type="NCBI Taxonomy" id="361575"/>
    <lineage>
        <taxon>Bacteria</taxon>
        <taxon>Bacillati</taxon>
        <taxon>Actinomycetota</taxon>
        <taxon>Actinomycetes</taxon>
        <taxon>Micrococcales</taxon>
        <taxon>Micrococcaceae</taxon>
        <taxon>Pseudarthrobacter</taxon>
    </lineage>
</organism>
<evidence type="ECO:0000313" key="3">
    <source>
        <dbReference type="Proteomes" id="UP000031196"/>
    </source>
</evidence>
<dbReference type="RefSeq" id="WP_043450448.1">
    <property type="nucleotide sequence ID" value="NZ_JWTB01000008.1"/>
</dbReference>
<comment type="caution">
    <text evidence="2">The sequence shown here is derived from an EMBL/GenBank/DDBJ whole genome shotgun (WGS) entry which is preliminary data.</text>
</comment>
<dbReference type="EMBL" id="JWTB01000008">
    <property type="protein sequence ID" value="KIC68736.1"/>
    <property type="molecule type" value="Genomic_DNA"/>
</dbReference>
<dbReference type="AlphaFoldDB" id="A0A0B4DPY6"/>
<reference evidence="2 3" key="1">
    <citation type="submission" date="2014-12" db="EMBL/GenBank/DDBJ databases">
        <title>Genome sequencing of Arthrobacter phenanthrenivorans SWC37.</title>
        <authorList>
            <person name="Tan P.W."/>
            <person name="Chan K.-G."/>
        </authorList>
    </citation>
    <scope>NUCLEOTIDE SEQUENCE [LARGE SCALE GENOMIC DNA]</scope>
    <source>
        <strain evidence="2 3">SWC37</strain>
    </source>
</reference>
<protein>
    <submittedName>
        <fullName evidence="2">Uncharacterized protein</fullName>
    </submittedName>
</protein>
<name>A0A0B4DPY6_PSEPS</name>
<sequence length="496" mass="54750">MCRAQSEKGGRRCNGKCSNPAYIAAYQRAYTEAVNAGTKAEDLPEYLEVSVAPERDMEIANLAAQIGEALKYESEERDEILRIYGTEEQAVVALGALVARRAEELAGITSEEVQAAWEKRFDAAADEEERVALSDDATPEEEAAAAALFNTVYTGQDEQTLDDLGRLAGGYRAAVAEIRSVGGRMAFSRLAGDDAARELFENAVQVYPSDWLAKSNDFGEAPAVFTTSAQEASYSPSERVEDKSRPLADDFYQLTQSESSKRSNKQISYEPLDGNPVGEGNPEEGKAWYREVYWEVHDGMRGRPSSDPAVKPDGEGWEMYEPGSVWRRPIGPMFEMMELPTLTVMDHTLTGVAGKPLGYATAVHELAHRFEHTSVDILRLESAFVTRRTTLANGEREPLETWNPAIPKVQVRKDRFVDTYIGREYDRMDDDRRFSGEGSVLGNAEHFGAAYEVLSMGTEALFGGSYGGFIGAGKWRADEDHRNFVLGVLAAAGRPW</sequence>
<gene>
    <name evidence="2" type="ORF">RM50_04605</name>
</gene>
<dbReference type="Proteomes" id="UP000031196">
    <property type="component" value="Unassembled WGS sequence"/>
</dbReference>